<gene>
    <name evidence="1" type="ORF">HMPREF9309_00483</name>
</gene>
<comment type="caution">
    <text evidence="1">The sequence shown here is derived from an EMBL/GenBank/DDBJ whole genome shotgun (WGS) entry which is preliminary data.</text>
</comment>
<sequence length="37" mass="4547">MFQFNYNETQIIKVKKGIKNDTRARATYRKTIERVER</sequence>
<dbReference type="HOGENOM" id="CLU_3341580_0_0_7"/>
<dbReference type="Proteomes" id="UP000014539">
    <property type="component" value="Unassembled WGS sequence"/>
</dbReference>
<dbReference type="EMBL" id="AGYD01000003">
    <property type="protein sequence ID" value="EPH09846.1"/>
    <property type="molecule type" value="Genomic_DNA"/>
</dbReference>
<keyword evidence="2" id="KW-1185">Reference proteome</keyword>
<proteinExistence type="predicted"/>
<accession>S3XIB4</accession>
<evidence type="ECO:0000313" key="2">
    <source>
        <dbReference type="Proteomes" id="UP000014539"/>
    </source>
</evidence>
<evidence type="ECO:0000313" key="1">
    <source>
        <dbReference type="EMBL" id="EPH09846.1"/>
    </source>
</evidence>
<name>S3XIB4_9BACT</name>
<reference evidence="1 2" key="1">
    <citation type="submission" date="2013-06" db="EMBL/GenBank/DDBJ databases">
        <title>The Genome Sequence of Campylobacter ureolyticus ACS-301-V-SCH3B.</title>
        <authorList>
            <consortium name="The Broad Institute Genomics Platform"/>
            <person name="Earl A."/>
            <person name="Ward D."/>
            <person name="Feldgarden M."/>
            <person name="Gevers D."/>
            <person name="Saerens B."/>
            <person name="Vaneechoutte M."/>
            <person name="Walker B."/>
            <person name="Young S."/>
            <person name="Zeng Q."/>
            <person name="Gargeya S."/>
            <person name="Fitzgerald M."/>
            <person name="Haas B."/>
            <person name="Abouelleil A."/>
            <person name="Allen A.W."/>
            <person name="Alvarado L."/>
            <person name="Arachchi H.M."/>
            <person name="Berlin A.M."/>
            <person name="Chapman S.B."/>
            <person name="Gainer-Dewar J."/>
            <person name="Goldberg J."/>
            <person name="Griggs A."/>
            <person name="Gujja S."/>
            <person name="Hansen M."/>
            <person name="Howarth C."/>
            <person name="Imamovic A."/>
            <person name="Ireland A."/>
            <person name="Larimer J."/>
            <person name="McCowan C."/>
            <person name="Murphy C."/>
            <person name="Pearson M."/>
            <person name="Poon T.W."/>
            <person name="Priest M."/>
            <person name="Roberts A."/>
            <person name="Saif S."/>
            <person name="Shea T."/>
            <person name="Sisk P."/>
            <person name="Sykes S."/>
            <person name="Wortman J."/>
            <person name="Nusbaum C."/>
            <person name="Birren B."/>
        </authorList>
    </citation>
    <scope>NUCLEOTIDE SEQUENCE [LARGE SCALE GENOMIC DNA]</scope>
    <source>
        <strain evidence="1 2">ACS-301-V-Sch3b</strain>
    </source>
</reference>
<organism evidence="1 2">
    <name type="scientific">Campylobacter ureolyticus ACS-301-V-Sch3b</name>
    <dbReference type="NCBI Taxonomy" id="883165"/>
    <lineage>
        <taxon>Bacteria</taxon>
        <taxon>Pseudomonadati</taxon>
        <taxon>Campylobacterota</taxon>
        <taxon>Epsilonproteobacteria</taxon>
        <taxon>Campylobacterales</taxon>
        <taxon>Campylobacteraceae</taxon>
        <taxon>Campylobacter</taxon>
    </lineage>
</organism>
<protein>
    <submittedName>
        <fullName evidence="1">Uncharacterized protein</fullName>
    </submittedName>
</protein>
<dbReference type="AlphaFoldDB" id="S3XIB4"/>